<dbReference type="Pfam" id="PF00440">
    <property type="entry name" value="TetR_N"/>
    <property type="match status" value="1"/>
</dbReference>
<feature type="region of interest" description="Disordered" evidence="3">
    <location>
        <begin position="211"/>
        <end position="235"/>
    </location>
</feature>
<evidence type="ECO:0000313" key="5">
    <source>
        <dbReference type="EMBL" id="ABG09195.1"/>
    </source>
</evidence>
<dbReference type="InterPro" id="IPR001647">
    <property type="entry name" value="HTH_TetR"/>
</dbReference>
<dbReference type="InterPro" id="IPR036271">
    <property type="entry name" value="Tet_transcr_reg_TetR-rel_C_sf"/>
</dbReference>
<dbReference type="KEGG" id="mmc:Mmcs_3088"/>
<evidence type="ECO:0000256" key="2">
    <source>
        <dbReference type="PROSITE-ProRule" id="PRU00335"/>
    </source>
</evidence>
<protein>
    <submittedName>
        <fullName evidence="5">Transcriptional regulator, TetR family</fullName>
    </submittedName>
</protein>
<name>A0A5Q5BL99_MYCSS</name>
<sequence length="235" mass="25918">MQRKGRARAAARARGRPVGADSAETRRQIVRAGRVVLIERGYSGMTFQAIAERTGLSRPTLHYYFATREEVYEGIVTEMREIVVDCVEHSLRHDRLLDRLAAFVAAVRRVDHRDPSVVPFLISARLEPQRNPELQAISESPVRAFLMRLVSDAIRRGELDDDTDVEGVSDMLHVILYGMAFYSGFTNGPAELGTIAKQLIELFAHGLVAGPRGPDPAGGGEDTLRDTPKGVGPRS</sequence>
<evidence type="ECO:0000256" key="3">
    <source>
        <dbReference type="SAM" id="MobiDB-lite"/>
    </source>
</evidence>
<reference evidence="5" key="1">
    <citation type="submission" date="2006-06" db="EMBL/GenBank/DDBJ databases">
        <title>Complete sequence of chromosome of Mycobacterium sp. MCS.</title>
        <authorList>
            <consortium name="US DOE Joint Genome Institute"/>
            <person name="Copeland A."/>
            <person name="Lucas S."/>
            <person name="Lapidus A."/>
            <person name="Barry K."/>
            <person name="Detter J.C."/>
            <person name="Glavina del Rio T."/>
            <person name="Hammon N."/>
            <person name="Israni S."/>
            <person name="Dalin E."/>
            <person name="Tice H."/>
            <person name="Pitluck S."/>
            <person name="Martinez M."/>
            <person name="Schmutz J."/>
            <person name="Larimer F."/>
            <person name="Land M."/>
            <person name="Hauser L."/>
            <person name="Kyrpides N."/>
            <person name="Kim E."/>
            <person name="Miller C.D."/>
            <person name="Hughes J.E."/>
            <person name="Anderson A.J."/>
            <person name="Sims R.C."/>
            <person name="Richardson P."/>
        </authorList>
    </citation>
    <scope>NUCLEOTIDE SEQUENCE [LARGE SCALE GENOMIC DNA]</scope>
    <source>
        <strain evidence="5">MCS</strain>
    </source>
</reference>
<feature type="DNA-binding region" description="H-T-H motif" evidence="2">
    <location>
        <begin position="46"/>
        <end position="65"/>
    </location>
</feature>
<dbReference type="EMBL" id="CP000384">
    <property type="protein sequence ID" value="ABG09195.1"/>
    <property type="molecule type" value="Genomic_DNA"/>
</dbReference>
<dbReference type="InterPro" id="IPR050109">
    <property type="entry name" value="HTH-type_TetR-like_transc_reg"/>
</dbReference>
<dbReference type="PANTHER" id="PTHR30055:SF226">
    <property type="entry name" value="HTH-TYPE TRANSCRIPTIONAL REGULATOR PKSA"/>
    <property type="match status" value="1"/>
</dbReference>
<dbReference type="AlphaFoldDB" id="A0A5Q5BL99"/>
<feature type="compositionally biased region" description="Basic residues" evidence="3">
    <location>
        <begin position="1"/>
        <end position="15"/>
    </location>
</feature>
<keyword evidence="1 2" id="KW-0238">DNA-binding</keyword>
<gene>
    <name evidence="5" type="ordered locus">Mmcs_3088</name>
</gene>
<feature type="domain" description="HTH tetR-type" evidence="4">
    <location>
        <begin position="23"/>
        <end position="83"/>
    </location>
</feature>
<evidence type="ECO:0000259" key="4">
    <source>
        <dbReference type="PROSITE" id="PS50977"/>
    </source>
</evidence>
<proteinExistence type="predicted"/>
<dbReference type="InterPro" id="IPR009057">
    <property type="entry name" value="Homeodomain-like_sf"/>
</dbReference>
<dbReference type="PROSITE" id="PS50977">
    <property type="entry name" value="HTH_TETR_2"/>
    <property type="match status" value="1"/>
</dbReference>
<dbReference type="SUPFAM" id="SSF46689">
    <property type="entry name" value="Homeodomain-like"/>
    <property type="match status" value="1"/>
</dbReference>
<dbReference type="Gene3D" id="1.10.357.10">
    <property type="entry name" value="Tetracycline Repressor, domain 2"/>
    <property type="match status" value="1"/>
</dbReference>
<dbReference type="GO" id="GO:0000976">
    <property type="term" value="F:transcription cis-regulatory region binding"/>
    <property type="evidence" value="ECO:0007669"/>
    <property type="project" value="TreeGrafter"/>
</dbReference>
<feature type="region of interest" description="Disordered" evidence="3">
    <location>
        <begin position="1"/>
        <end position="23"/>
    </location>
</feature>
<accession>A0A5Q5BL99</accession>
<organism evidence="5">
    <name type="scientific">Mycobacterium sp. (strain MCS)</name>
    <dbReference type="NCBI Taxonomy" id="164756"/>
    <lineage>
        <taxon>Bacteria</taxon>
        <taxon>Bacillati</taxon>
        <taxon>Actinomycetota</taxon>
        <taxon>Actinomycetes</taxon>
        <taxon>Mycobacteriales</taxon>
        <taxon>Mycobacteriaceae</taxon>
        <taxon>Mycobacterium</taxon>
    </lineage>
</organism>
<dbReference type="SUPFAM" id="SSF48498">
    <property type="entry name" value="Tetracyclin repressor-like, C-terminal domain"/>
    <property type="match status" value="1"/>
</dbReference>
<dbReference type="PANTHER" id="PTHR30055">
    <property type="entry name" value="HTH-TYPE TRANSCRIPTIONAL REGULATOR RUTR"/>
    <property type="match status" value="1"/>
</dbReference>
<dbReference type="GO" id="GO:0003700">
    <property type="term" value="F:DNA-binding transcription factor activity"/>
    <property type="evidence" value="ECO:0007669"/>
    <property type="project" value="TreeGrafter"/>
</dbReference>
<evidence type="ECO:0000256" key="1">
    <source>
        <dbReference type="ARBA" id="ARBA00023125"/>
    </source>
</evidence>
<dbReference type="PRINTS" id="PR00455">
    <property type="entry name" value="HTHTETR"/>
</dbReference>